<dbReference type="KEGG" id="etr:ETAE_0049"/>
<evidence type="ECO:0000313" key="1">
    <source>
        <dbReference type="EMBL" id="ACY82896.1"/>
    </source>
</evidence>
<name>A0AAU8P6Y5_EDWPI</name>
<dbReference type="EMBL" id="CP001135">
    <property type="protein sequence ID" value="ACY82896.1"/>
    <property type="molecule type" value="Genomic_DNA"/>
</dbReference>
<proteinExistence type="predicted"/>
<accession>A0AAU8P6Y5</accession>
<organism evidence="1 2">
    <name type="scientific">Edwardsiella piscicida</name>
    <dbReference type="NCBI Taxonomy" id="1263550"/>
    <lineage>
        <taxon>Bacteria</taxon>
        <taxon>Pseudomonadati</taxon>
        <taxon>Pseudomonadota</taxon>
        <taxon>Gammaproteobacteria</taxon>
        <taxon>Enterobacterales</taxon>
        <taxon>Hafniaceae</taxon>
        <taxon>Edwardsiella</taxon>
    </lineage>
</organism>
<sequence>MGDIWRHAMNADTYKIDVCQHSQYSKMAYVMQCHFENKVFLFSTLQQDGYF</sequence>
<keyword evidence="2" id="KW-1185">Reference proteome</keyword>
<reference evidence="1 2" key="1">
    <citation type="journal article" date="2009" name="PLoS ONE">
        <title>Genome sequence of the versatile fish pathogen Edwardsiella tarda provides insights into its adaptation to broad host ranges and intracellular niches.</title>
        <authorList>
            <person name="Wang Q."/>
            <person name="Yang M."/>
            <person name="Xiao J."/>
            <person name="Wu H."/>
            <person name="Wang X."/>
            <person name="Lv Y."/>
            <person name="Xu L."/>
            <person name="Zheng H."/>
            <person name="Wang S."/>
            <person name="Zhao G."/>
            <person name="Liu Q."/>
            <person name="Zhang Y."/>
        </authorList>
    </citation>
    <scope>NUCLEOTIDE SEQUENCE [LARGE SCALE GENOMIC DNA]</scope>
    <source>
        <strain evidence="2">EIB202 / CCTCC M208068</strain>
    </source>
</reference>
<evidence type="ECO:0000313" key="2">
    <source>
        <dbReference type="Proteomes" id="UP000002634"/>
    </source>
</evidence>
<protein>
    <submittedName>
        <fullName evidence="1">Uncharacterized protein</fullName>
    </submittedName>
</protein>
<dbReference type="Proteomes" id="UP000002634">
    <property type="component" value="Chromosome"/>
</dbReference>
<gene>
    <name evidence="1" type="ordered locus">ETAE_0049</name>
</gene>
<dbReference type="AlphaFoldDB" id="A0AAU8P6Y5"/>